<gene>
    <name evidence="1" type="ORF">LrDSM24759_03970</name>
</gene>
<sequence length="83" mass="9240">MHKTSLRDYNILSIVVYKTDPKKGAAYIVGKNVKFPNSSQSYEILDISRGTYGLHHKYGATNGMQTMTVAPVDKNGNVNYSQI</sequence>
<accession>A0A2Z6T9M7</accession>
<evidence type="ECO:0000313" key="2">
    <source>
        <dbReference type="Proteomes" id="UP000257317"/>
    </source>
</evidence>
<dbReference type="OrthoDB" id="6450827at2"/>
<organism evidence="1 2">
    <name type="scientific">Lactobacillus rodentium</name>
    <dbReference type="NCBI Taxonomy" id="947835"/>
    <lineage>
        <taxon>Bacteria</taxon>
        <taxon>Bacillati</taxon>
        <taxon>Bacillota</taxon>
        <taxon>Bacilli</taxon>
        <taxon>Lactobacillales</taxon>
        <taxon>Lactobacillaceae</taxon>
        <taxon>Lactobacillus</taxon>
    </lineage>
</organism>
<evidence type="ECO:0000313" key="1">
    <source>
        <dbReference type="EMBL" id="GBG04483.1"/>
    </source>
</evidence>
<dbReference type="Proteomes" id="UP000257317">
    <property type="component" value="Unassembled WGS sequence"/>
</dbReference>
<reference evidence="2" key="1">
    <citation type="submission" date="2018-03" db="EMBL/GenBank/DDBJ databases">
        <title>New taxa in the Lactobacillus gasseri group.</title>
        <authorList>
            <person name="Tanizawa Y."/>
            <person name="Tohno M."/>
            <person name="Endo A."/>
            <person name="Arita M."/>
        </authorList>
    </citation>
    <scope>NUCLEOTIDE SEQUENCE [LARGE SCALE GENOMIC DNA]</scope>
    <source>
        <strain evidence="2">DSM 24759</strain>
    </source>
</reference>
<comment type="caution">
    <text evidence="1">The sequence shown here is derived from an EMBL/GenBank/DDBJ whole genome shotgun (WGS) entry which is preliminary data.</text>
</comment>
<dbReference type="AlphaFoldDB" id="A0A2Z6T9M7"/>
<name>A0A2Z6T9M7_9LACO</name>
<keyword evidence="2" id="KW-1185">Reference proteome</keyword>
<dbReference type="RefSeq" id="WP_117117830.1">
    <property type="nucleotide sequence ID" value="NZ_BFBY01000002.1"/>
</dbReference>
<proteinExistence type="predicted"/>
<dbReference type="EMBL" id="BFBY01000002">
    <property type="protein sequence ID" value="GBG04483.1"/>
    <property type="molecule type" value="Genomic_DNA"/>
</dbReference>
<protein>
    <submittedName>
        <fullName evidence="1">Uncharacterized protein</fullName>
    </submittedName>
</protein>